<keyword evidence="1" id="KW-1133">Transmembrane helix</keyword>
<accession>A0A444Q5S1</accession>
<feature type="transmembrane region" description="Helical" evidence="1">
    <location>
        <begin position="89"/>
        <end position="107"/>
    </location>
</feature>
<reference evidence="2 3" key="1">
    <citation type="submission" date="2018-12" db="EMBL/GenBank/DDBJ databases">
        <authorList>
            <person name="Li F."/>
        </authorList>
    </citation>
    <scope>NUCLEOTIDE SEQUENCE [LARGE SCALE GENOMIC DNA]</scope>
    <source>
        <strain evidence="2 3">8H24J-4-2</strain>
    </source>
</reference>
<feature type="transmembrane region" description="Helical" evidence="1">
    <location>
        <begin position="63"/>
        <end position="83"/>
    </location>
</feature>
<protein>
    <submittedName>
        <fullName evidence="2">Uncharacterized protein</fullName>
    </submittedName>
</protein>
<dbReference type="OrthoDB" id="5124600at2"/>
<keyword evidence="1" id="KW-0812">Transmembrane</keyword>
<keyword evidence="3" id="KW-1185">Reference proteome</keyword>
<evidence type="ECO:0000313" key="2">
    <source>
        <dbReference type="EMBL" id="RWZ59225.1"/>
    </source>
</evidence>
<dbReference type="RefSeq" id="WP_128499770.1">
    <property type="nucleotide sequence ID" value="NZ_RZNC01000005.1"/>
</dbReference>
<gene>
    <name evidence="2" type="ORF">ELQ92_13240</name>
</gene>
<organism evidence="2 3">
    <name type="scientific">Labedella populi</name>
    <dbReference type="NCBI Taxonomy" id="2498850"/>
    <lineage>
        <taxon>Bacteria</taxon>
        <taxon>Bacillati</taxon>
        <taxon>Actinomycetota</taxon>
        <taxon>Actinomycetes</taxon>
        <taxon>Micrococcales</taxon>
        <taxon>Microbacteriaceae</taxon>
        <taxon>Labedella</taxon>
    </lineage>
</organism>
<sequence length="182" mass="18219">MSRNISSMVAVFGLGAGLVHLAVGAGSPLPFFIVFVLVGVAESAWAVLTFVKGRVPAPRSFAILTLLPVAFWAASIALGVGGLLPLGPLAAASVLGVVAAGAVLFSIRRRTSTPPRAGVPAAATRDADEHPWRFIGALAASAALVAALVTPALSGTWAGQFAVPHGSHDVPGPAIEDGHGGH</sequence>
<dbReference type="Proteomes" id="UP000288603">
    <property type="component" value="Unassembled WGS sequence"/>
</dbReference>
<evidence type="ECO:0000256" key="1">
    <source>
        <dbReference type="SAM" id="Phobius"/>
    </source>
</evidence>
<comment type="caution">
    <text evidence="2">The sequence shown here is derived from an EMBL/GenBank/DDBJ whole genome shotgun (WGS) entry which is preliminary data.</text>
</comment>
<feature type="transmembrane region" description="Helical" evidence="1">
    <location>
        <begin position="31"/>
        <end position="51"/>
    </location>
</feature>
<name>A0A444Q5S1_9MICO</name>
<proteinExistence type="predicted"/>
<dbReference type="AlphaFoldDB" id="A0A444Q5S1"/>
<dbReference type="EMBL" id="RZNC01000005">
    <property type="protein sequence ID" value="RWZ59225.1"/>
    <property type="molecule type" value="Genomic_DNA"/>
</dbReference>
<feature type="transmembrane region" description="Helical" evidence="1">
    <location>
        <begin position="134"/>
        <end position="153"/>
    </location>
</feature>
<keyword evidence="1" id="KW-0472">Membrane</keyword>
<evidence type="ECO:0000313" key="3">
    <source>
        <dbReference type="Proteomes" id="UP000288603"/>
    </source>
</evidence>